<evidence type="ECO:0000256" key="4">
    <source>
        <dbReference type="ARBA" id="ARBA00022692"/>
    </source>
</evidence>
<dbReference type="InterPro" id="IPR036259">
    <property type="entry name" value="MFS_trans_sf"/>
</dbReference>
<dbReference type="SUPFAM" id="SSF103473">
    <property type="entry name" value="MFS general substrate transporter"/>
    <property type="match status" value="1"/>
</dbReference>
<accession>A0A7X6N2R0</accession>
<evidence type="ECO:0000259" key="8">
    <source>
        <dbReference type="PROSITE" id="PS50850"/>
    </source>
</evidence>
<evidence type="ECO:0000256" key="5">
    <source>
        <dbReference type="ARBA" id="ARBA00022989"/>
    </source>
</evidence>
<keyword evidence="10" id="KW-1185">Reference proteome</keyword>
<feature type="transmembrane region" description="Helical" evidence="7">
    <location>
        <begin position="348"/>
        <end position="369"/>
    </location>
</feature>
<feature type="transmembrane region" description="Helical" evidence="7">
    <location>
        <begin position="375"/>
        <end position="394"/>
    </location>
</feature>
<organism evidence="9 10">
    <name type="scientific">Periweissella fabalis</name>
    <dbReference type="NCBI Taxonomy" id="1070421"/>
    <lineage>
        <taxon>Bacteria</taxon>
        <taxon>Bacillati</taxon>
        <taxon>Bacillota</taxon>
        <taxon>Bacilli</taxon>
        <taxon>Lactobacillales</taxon>
        <taxon>Lactobacillaceae</taxon>
        <taxon>Periweissella</taxon>
    </lineage>
</organism>
<gene>
    <name evidence="9" type="ORF">HF964_01755</name>
</gene>
<dbReference type="AlphaFoldDB" id="A0A7X6N2R0"/>
<dbReference type="InterPro" id="IPR051788">
    <property type="entry name" value="MFS_Transporter"/>
</dbReference>
<feature type="transmembrane region" description="Helical" evidence="7">
    <location>
        <begin position="105"/>
        <end position="129"/>
    </location>
</feature>
<proteinExistence type="inferred from homology"/>
<feature type="transmembrane region" description="Helical" evidence="7">
    <location>
        <begin position="141"/>
        <end position="161"/>
    </location>
</feature>
<dbReference type="Gene3D" id="1.20.1250.20">
    <property type="entry name" value="MFS general substrate transporter like domains"/>
    <property type="match status" value="2"/>
</dbReference>
<feature type="transmembrane region" description="Helical" evidence="7">
    <location>
        <begin position="257"/>
        <end position="276"/>
    </location>
</feature>
<evidence type="ECO:0000256" key="2">
    <source>
        <dbReference type="ARBA" id="ARBA00008335"/>
    </source>
</evidence>
<evidence type="ECO:0000256" key="7">
    <source>
        <dbReference type="SAM" id="Phobius"/>
    </source>
</evidence>
<dbReference type="Pfam" id="PF07690">
    <property type="entry name" value="MFS_1"/>
    <property type="match status" value="1"/>
</dbReference>
<dbReference type="InterPro" id="IPR011701">
    <property type="entry name" value="MFS"/>
</dbReference>
<dbReference type="InterPro" id="IPR020846">
    <property type="entry name" value="MFS_dom"/>
</dbReference>
<keyword evidence="5 7" id="KW-1133">Transmembrane helix</keyword>
<feature type="domain" description="Major facilitator superfamily (MFS) profile" evidence="8">
    <location>
        <begin position="17"/>
        <end position="395"/>
    </location>
</feature>
<dbReference type="PANTHER" id="PTHR23514:SF3">
    <property type="entry name" value="BYPASS OF STOP CODON PROTEIN 6"/>
    <property type="match status" value="1"/>
</dbReference>
<sequence length="407" mass="44123">MAKLIDHTKANPSRLLIQIAIYLGYFVQGFTLIILAQTVSQLTGLWHASLASATTVVSAIGFGKLVAYPILGELADRVNRKKLLIVALLAYLTFFSLLPLTHTVWLAFCLTGLAGVANATLDSIAYPTLLAINHGKSNGNVFIKAMISLGEAILPVLLVVLLHRQLWFGWAFWTAAGVLIITLLIALTIDSRVLATLTIAPKKPAQTMTTKHWHWDLLNILFMVYGFTAMWLMIHFTQWVTRYFKTLEGFSVAHSQLLLSVYSIGSLTGVGIIFVITQRVWLQEATLLLITAVSALVGLSLVLVSHTMALAGTGSFIFGAAAAGGALQLGLSQFIAHNPEFAGRVTGWYFFCGGIAILVMPALTGAFAATHLALVMRNLVVVALINVAIVVINFRHQRQHGHEGLAN</sequence>
<comment type="caution">
    <text evidence="9">The sequence shown here is derived from an EMBL/GenBank/DDBJ whole genome shotgun (WGS) entry which is preliminary data.</text>
</comment>
<comment type="subcellular location">
    <subcellularLocation>
        <location evidence="1">Cell membrane</location>
        <topology evidence="1">Multi-pass membrane protein</topology>
    </subcellularLocation>
</comment>
<feature type="transmembrane region" description="Helical" evidence="7">
    <location>
        <begin position="167"/>
        <end position="189"/>
    </location>
</feature>
<keyword evidence="4 7" id="KW-0812">Transmembrane</keyword>
<dbReference type="Proteomes" id="UP000549765">
    <property type="component" value="Unassembled WGS sequence"/>
</dbReference>
<feature type="transmembrane region" description="Helical" evidence="7">
    <location>
        <begin position="83"/>
        <end position="99"/>
    </location>
</feature>
<dbReference type="GO" id="GO:0005886">
    <property type="term" value="C:plasma membrane"/>
    <property type="evidence" value="ECO:0007669"/>
    <property type="project" value="UniProtKB-SubCell"/>
</dbReference>
<evidence type="ECO:0000313" key="10">
    <source>
        <dbReference type="Proteomes" id="UP000549765"/>
    </source>
</evidence>
<feature type="transmembrane region" description="Helical" evidence="7">
    <location>
        <begin position="45"/>
        <end position="71"/>
    </location>
</feature>
<protein>
    <submittedName>
        <fullName evidence="9">MFS transporter</fullName>
    </submittedName>
</protein>
<reference evidence="9 10" key="1">
    <citation type="submission" date="2020-04" db="EMBL/GenBank/DDBJ databases">
        <title>MicrobeNet Type strains.</title>
        <authorList>
            <person name="Nicholson A.C."/>
        </authorList>
    </citation>
    <scope>NUCLEOTIDE SEQUENCE [LARGE SCALE GENOMIC DNA]</scope>
    <source>
        <strain evidence="9 10">CCUG 61472</strain>
    </source>
</reference>
<evidence type="ECO:0000313" key="9">
    <source>
        <dbReference type="EMBL" id="NKZ23534.1"/>
    </source>
</evidence>
<feature type="transmembrane region" description="Helical" evidence="7">
    <location>
        <begin position="20"/>
        <end position="39"/>
    </location>
</feature>
<evidence type="ECO:0000256" key="1">
    <source>
        <dbReference type="ARBA" id="ARBA00004651"/>
    </source>
</evidence>
<dbReference type="GO" id="GO:0022857">
    <property type="term" value="F:transmembrane transporter activity"/>
    <property type="evidence" value="ECO:0007669"/>
    <property type="project" value="InterPro"/>
</dbReference>
<evidence type="ECO:0000256" key="6">
    <source>
        <dbReference type="ARBA" id="ARBA00023136"/>
    </source>
</evidence>
<feature type="transmembrane region" description="Helical" evidence="7">
    <location>
        <begin position="217"/>
        <end position="237"/>
    </location>
</feature>
<dbReference type="PANTHER" id="PTHR23514">
    <property type="entry name" value="BYPASS OF STOP CODON PROTEIN 6"/>
    <property type="match status" value="1"/>
</dbReference>
<name>A0A7X6N2R0_9LACO</name>
<evidence type="ECO:0000256" key="3">
    <source>
        <dbReference type="ARBA" id="ARBA00022448"/>
    </source>
</evidence>
<dbReference type="PROSITE" id="PS50850">
    <property type="entry name" value="MFS"/>
    <property type="match status" value="1"/>
</dbReference>
<dbReference type="EMBL" id="JAAXPN010000001">
    <property type="protein sequence ID" value="NKZ23534.1"/>
    <property type="molecule type" value="Genomic_DNA"/>
</dbReference>
<feature type="transmembrane region" description="Helical" evidence="7">
    <location>
        <begin position="288"/>
        <end position="310"/>
    </location>
</feature>
<comment type="similarity">
    <text evidence="2">Belongs to the major facilitator superfamily.</text>
</comment>
<dbReference type="RefSeq" id="WP_168721325.1">
    <property type="nucleotide sequence ID" value="NZ_JAAXPN010000001.1"/>
</dbReference>
<keyword evidence="3" id="KW-0813">Transport</keyword>
<keyword evidence="6 7" id="KW-0472">Membrane</keyword>
<feature type="transmembrane region" description="Helical" evidence="7">
    <location>
        <begin position="316"/>
        <end position="336"/>
    </location>
</feature>